<evidence type="ECO:0000313" key="5">
    <source>
        <dbReference type="Proteomes" id="UP000053201"/>
    </source>
</evidence>
<sequence length="899" mass="100497">MDKVDTAHHHPAVTNEHSAPSTTSQLEPPSQRDTCSLASATAIVAAAAPIKRPLTASSQPSPAPNVAFTTSTNPQPRRPSVTLAPARKPANPVITPGLRKSKSISFFVDLTSPTTTAALSPPCSPSLEDTAAPPLAAKRSRTLDTPSSHPVPPRFPPFVRNRDACQELAACMAARLMRAEARRAHVLQERRSRLRRRFEQVRYKILLQRQRDRLTSLKIQARSEYAISAANLKRQLILKRSIDRCGAAVEHAQTVAMVHKLRKFMELRRAFSENFVHLLAHSHMPVGGGVDTVQTMSACHSFSLGMEADFDDEYYEMEDIQMQPPKSPIIGYPSPASTSPHVESPRGYEATLGGSDGDAVVSGSLRTSTTDAESHPSERAYSMVTDSVSSQPADGNHGQFGDASRMDMFDSLVLGGDVIGERLSATVRRLRVLPVSLVEDMEESAYMELLDLLPPITRFTLRELELTEILSNAQLRHDLFFDPELQFKPNLDGEKGEQKREAGDLFWTQVEEEVDDGYLYRLPLLLFEIRCIILELLPYSPDRRDEVERNLDVRLIAQQMQHGVLNPLGLVEYIATLLKANCAPARDELVDSMVQECQGGNFVKALRVCFEVLELMKLDYANHQLHRVRPYVVEHAADFEWRWFKDQYETGAMKLDDTTQWFQAARIRSRTPSPSTSKEQSPLSVQHLHISATLHLISQSHLLSLPTNAIVLPETLRMDVSRLVQYYNDWQDITIMAALLVLFRQSSGPKCTAADLRDVKRVLWVLLNDSETSMHHVTLQMCETAGKIRGSLFSQRESDMLSGLVEKTLSPESKLYEVIRVRVGTVLERFVKGETVEKADLLKVGLAELEEEVLELGERIKRLLVHNWRVFGGVYAVIAEELQGGGEGLEKGMEAVLRT</sequence>
<feature type="coiled-coil region" evidence="2">
    <location>
        <begin position="839"/>
        <end position="866"/>
    </location>
</feature>
<dbReference type="OMA" id="TAYHNDF"/>
<evidence type="ECO:0000256" key="3">
    <source>
        <dbReference type="SAM" id="MobiDB-lite"/>
    </source>
</evidence>
<name>A0A0L0H5A7_SPIPD</name>
<dbReference type="OrthoDB" id="276323at2759"/>
<dbReference type="Pfam" id="PF05794">
    <property type="entry name" value="Tcp11"/>
    <property type="match status" value="1"/>
</dbReference>
<protein>
    <submittedName>
        <fullName evidence="4">Uncharacterized protein</fullName>
    </submittedName>
</protein>
<dbReference type="InParanoid" id="A0A0L0H5A7"/>
<dbReference type="GeneID" id="27691477"/>
<dbReference type="VEuPathDB" id="FungiDB:SPPG_08306"/>
<dbReference type="InterPro" id="IPR008862">
    <property type="entry name" value="Tcp11"/>
</dbReference>
<dbReference type="RefSeq" id="XP_016604447.1">
    <property type="nucleotide sequence ID" value="XM_016756463.1"/>
</dbReference>
<feature type="region of interest" description="Disordered" evidence="3">
    <location>
        <begin position="1"/>
        <end position="35"/>
    </location>
</feature>
<comment type="similarity">
    <text evidence="1">Belongs to the TCP11 family.</text>
</comment>
<dbReference type="AlphaFoldDB" id="A0A0L0H5A7"/>
<reference evidence="4 5" key="1">
    <citation type="submission" date="2009-08" db="EMBL/GenBank/DDBJ databases">
        <title>The Genome Sequence of Spizellomyces punctatus strain DAOM BR117.</title>
        <authorList>
            <consortium name="The Broad Institute Genome Sequencing Platform"/>
            <person name="Russ C."/>
            <person name="Cuomo C."/>
            <person name="Shea T."/>
            <person name="Young S.K."/>
            <person name="Zeng Q."/>
            <person name="Koehrsen M."/>
            <person name="Haas B."/>
            <person name="Borodovsky M."/>
            <person name="Guigo R."/>
            <person name="Alvarado L."/>
            <person name="Berlin A."/>
            <person name="Bochicchio J."/>
            <person name="Borenstein D."/>
            <person name="Chapman S."/>
            <person name="Chen Z."/>
            <person name="Engels R."/>
            <person name="Freedman E."/>
            <person name="Gellesch M."/>
            <person name="Goldberg J."/>
            <person name="Griggs A."/>
            <person name="Gujja S."/>
            <person name="Heiman D."/>
            <person name="Hepburn T."/>
            <person name="Howarth C."/>
            <person name="Jen D."/>
            <person name="Larson L."/>
            <person name="Lewis B."/>
            <person name="Mehta T."/>
            <person name="Park D."/>
            <person name="Pearson M."/>
            <person name="Roberts A."/>
            <person name="Saif S."/>
            <person name="Shenoy N."/>
            <person name="Sisk P."/>
            <person name="Stolte C."/>
            <person name="Sykes S."/>
            <person name="Thomson T."/>
            <person name="Walk T."/>
            <person name="White J."/>
            <person name="Yandava C."/>
            <person name="Burger G."/>
            <person name="Gray M.W."/>
            <person name="Holland P.W.H."/>
            <person name="King N."/>
            <person name="Lang F.B.F."/>
            <person name="Roger A.J."/>
            <person name="Ruiz-Trillo I."/>
            <person name="Lander E."/>
            <person name="Nusbaum C."/>
        </authorList>
    </citation>
    <scope>NUCLEOTIDE SEQUENCE [LARGE SCALE GENOMIC DNA]</scope>
    <source>
        <strain evidence="4 5">DAOM BR117</strain>
    </source>
</reference>
<feature type="region of interest" description="Disordered" evidence="3">
    <location>
        <begin position="325"/>
        <end position="379"/>
    </location>
</feature>
<proteinExistence type="inferred from homology"/>
<feature type="compositionally biased region" description="Polar residues" evidence="3">
    <location>
        <begin position="15"/>
        <end position="35"/>
    </location>
</feature>
<evidence type="ECO:0000256" key="2">
    <source>
        <dbReference type="SAM" id="Coils"/>
    </source>
</evidence>
<evidence type="ECO:0000256" key="1">
    <source>
        <dbReference type="ARBA" id="ARBA00010954"/>
    </source>
</evidence>
<dbReference type="GO" id="GO:0010737">
    <property type="term" value="P:protein kinase A signaling"/>
    <property type="evidence" value="ECO:0007669"/>
    <property type="project" value="TreeGrafter"/>
</dbReference>
<organism evidence="4 5">
    <name type="scientific">Spizellomyces punctatus (strain DAOM BR117)</name>
    <dbReference type="NCBI Taxonomy" id="645134"/>
    <lineage>
        <taxon>Eukaryota</taxon>
        <taxon>Fungi</taxon>
        <taxon>Fungi incertae sedis</taxon>
        <taxon>Chytridiomycota</taxon>
        <taxon>Chytridiomycota incertae sedis</taxon>
        <taxon>Chytridiomycetes</taxon>
        <taxon>Spizellomycetales</taxon>
        <taxon>Spizellomycetaceae</taxon>
        <taxon>Spizellomyces</taxon>
    </lineage>
</organism>
<keyword evidence="5" id="KW-1185">Reference proteome</keyword>
<keyword evidence="2" id="KW-0175">Coiled coil</keyword>
<dbReference type="EMBL" id="KQ257469">
    <property type="protein sequence ID" value="KNC96407.1"/>
    <property type="molecule type" value="Genomic_DNA"/>
</dbReference>
<accession>A0A0L0H5A7</accession>
<feature type="region of interest" description="Disordered" evidence="3">
    <location>
        <begin position="54"/>
        <end position="97"/>
    </location>
</feature>
<evidence type="ECO:0000313" key="4">
    <source>
        <dbReference type="EMBL" id="KNC96407.1"/>
    </source>
</evidence>
<dbReference type="PANTHER" id="PTHR12832">
    <property type="entry name" value="TESTIS-SPECIFIC PROTEIN PBS13 T-COMPLEX 11"/>
    <property type="match status" value="1"/>
</dbReference>
<gene>
    <name evidence="4" type="ORF">SPPG_08306</name>
</gene>
<dbReference type="PANTHER" id="PTHR12832:SF11">
    <property type="entry name" value="LD23868P"/>
    <property type="match status" value="1"/>
</dbReference>
<dbReference type="Proteomes" id="UP000053201">
    <property type="component" value="Unassembled WGS sequence"/>
</dbReference>
<dbReference type="eggNOG" id="KOG1981">
    <property type="taxonomic scope" value="Eukaryota"/>
</dbReference>